<evidence type="ECO:0000313" key="3">
    <source>
        <dbReference type="EMBL" id="KAK8874978.1"/>
    </source>
</evidence>
<dbReference type="EMBL" id="JAPCWZ010000003">
    <property type="protein sequence ID" value="KAK8874978.1"/>
    <property type="molecule type" value="Genomic_DNA"/>
</dbReference>
<evidence type="ECO:0000313" key="4">
    <source>
        <dbReference type="Proteomes" id="UP001390339"/>
    </source>
</evidence>
<feature type="signal peptide" evidence="1">
    <location>
        <begin position="1"/>
        <end position="18"/>
    </location>
</feature>
<sequence length="557" mass="63054">MAEVAGLVLGAIPLLISALEHSDDIVGPLRRLLHWKRYRNDQIRQLNYCSVSYDQTLRLLLKNVVDDDELCEMLEDPKCSTWGRPGLERDLKAKLGMAYESCMSTILEMDLVMREIAGNIEKLDGSNQVKKAGLRAVLDANTPSQRTSDRIERFQFATGLRYTISHRQVKESLNKLKGCNERLDDFISKASMIQDDFSPPSPKISFVMPLDDIRQDATRIYDTIARSWCAFHNTHTAAWRLESRIRRRRKAGKRLMKQIGSEPGCFNVSVLDSSQLVWLHTSFNCQNKIEEAIRPKQGPKVVFVESVPEGLSLEVSRALIQVTDICSALNRNQTSAIEFRLDAEGSLRYHSRHHSADQSLLIDKRGETLDELLSKHQFYFGASMHSYTLAVSLITTLVQLGGTPWLRRPWTKKDILFFAMQGSNLGNLYTLRPYLINQHPPDDSSHDGLNHSNEVDRTNIATLGIMLLEMQSGCRIEEFRTPEDGVFSIGSNLVVATRVLHNLYHQGLMSEGFKRAITYCLQSSINPTASLTDKQFVDAFIQEAIGPLEKEVQALIE</sequence>
<name>A0ABR2JAZ0_9PEZI</name>
<dbReference type="PANTHER" id="PTHR35186">
    <property type="entry name" value="ANK_REP_REGION DOMAIN-CONTAINING PROTEIN"/>
    <property type="match status" value="1"/>
</dbReference>
<accession>A0ABR2JAZ0</accession>
<protein>
    <recommendedName>
        <fullName evidence="2">DUF7580 domain-containing protein</fullName>
    </recommendedName>
</protein>
<proteinExistence type="predicted"/>
<evidence type="ECO:0000259" key="2">
    <source>
        <dbReference type="Pfam" id="PF24476"/>
    </source>
</evidence>
<feature type="domain" description="DUF7580" evidence="2">
    <location>
        <begin position="211"/>
        <end position="526"/>
    </location>
</feature>
<comment type="caution">
    <text evidence="3">The sequence shown here is derived from an EMBL/GenBank/DDBJ whole genome shotgun (WGS) entry which is preliminary data.</text>
</comment>
<keyword evidence="4" id="KW-1185">Reference proteome</keyword>
<keyword evidence="1" id="KW-0732">Signal</keyword>
<gene>
    <name evidence="3" type="ORF">PGQ11_005492</name>
</gene>
<evidence type="ECO:0000256" key="1">
    <source>
        <dbReference type="SAM" id="SignalP"/>
    </source>
</evidence>
<dbReference type="Pfam" id="PF24476">
    <property type="entry name" value="DUF7580"/>
    <property type="match status" value="1"/>
</dbReference>
<dbReference type="Proteomes" id="UP001390339">
    <property type="component" value="Unassembled WGS sequence"/>
</dbReference>
<dbReference type="InterPro" id="IPR056002">
    <property type="entry name" value="DUF7580"/>
</dbReference>
<organism evidence="3 4">
    <name type="scientific">Apiospora arundinis</name>
    <dbReference type="NCBI Taxonomy" id="335852"/>
    <lineage>
        <taxon>Eukaryota</taxon>
        <taxon>Fungi</taxon>
        <taxon>Dikarya</taxon>
        <taxon>Ascomycota</taxon>
        <taxon>Pezizomycotina</taxon>
        <taxon>Sordariomycetes</taxon>
        <taxon>Xylariomycetidae</taxon>
        <taxon>Amphisphaeriales</taxon>
        <taxon>Apiosporaceae</taxon>
        <taxon>Apiospora</taxon>
    </lineage>
</organism>
<dbReference type="PANTHER" id="PTHR35186:SF4">
    <property type="entry name" value="PRION-INHIBITION AND PROPAGATION HELO DOMAIN-CONTAINING PROTEIN"/>
    <property type="match status" value="1"/>
</dbReference>
<reference evidence="3 4" key="1">
    <citation type="journal article" date="2024" name="IMA Fungus">
        <title>Apiospora arundinis, a panoply of carbohydrate-active enzymes and secondary metabolites.</title>
        <authorList>
            <person name="Sorensen T."/>
            <person name="Petersen C."/>
            <person name="Muurmann A.T."/>
            <person name="Christiansen J.V."/>
            <person name="Brundto M.L."/>
            <person name="Overgaard C.K."/>
            <person name="Boysen A.T."/>
            <person name="Wollenberg R.D."/>
            <person name="Larsen T.O."/>
            <person name="Sorensen J.L."/>
            <person name="Nielsen K.L."/>
            <person name="Sondergaard T.E."/>
        </authorList>
    </citation>
    <scope>NUCLEOTIDE SEQUENCE [LARGE SCALE GENOMIC DNA]</scope>
    <source>
        <strain evidence="3 4">AAU 773</strain>
    </source>
</reference>
<feature type="chain" id="PRO_5045795712" description="DUF7580 domain-containing protein" evidence="1">
    <location>
        <begin position="19"/>
        <end position="557"/>
    </location>
</feature>